<protein>
    <submittedName>
        <fullName evidence="2">Helix-turn-helix transcriptional regulator</fullName>
    </submittedName>
</protein>
<dbReference type="KEGG" id="acru:HHL28_13480"/>
<dbReference type="CDD" id="cd00093">
    <property type="entry name" value="HTH_XRE"/>
    <property type="match status" value="1"/>
</dbReference>
<name>A0A858R8M7_9PROT</name>
<feature type="region of interest" description="Disordered" evidence="1">
    <location>
        <begin position="64"/>
        <end position="87"/>
    </location>
</feature>
<dbReference type="Proteomes" id="UP000501891">
    <property type="component" value="Chromosome"/>
</dbReference>
<keyword evidence="3" id="KW-1185">Reference proteome</keyword>
<dbReference type="Pfam" id="PF13560">
    <property type="entry name" value="HTH_31"/>
    <property type="match status" value="1"/>
</dbReference>
<gene>
    <name evidence="2" type="ORF">HHL28_13480</name>
</gene>
<accession>A0A858R8M7</accession>
<dbReference type="AlphaFoldDB" id="A0A858R8M7"/>
<evidence type="ECO:0000313" key="2">
    <source>
        <dbReference type="EMBL" id="QJE73969.1"/>
    </source>
</evidence>
<dbReference type="Gene3D" id="1.10.260.40">
    <property type="entry name" value="lambda repressor-like DNA-binding domains"/>
    <property type="match status" value="1"/>
</dbReference>
<reference evidence="2" key="1">
    <citation type="submission" date="2020-04" db="EMBL/GenBank/DDBJ databases">
        <title>A desert anoxygenic phototrophic bacterium fixes CO2 using RubisCO under aerobic conditions.</title>
        <authorList>
            <person name="Tang K."/>
        </authorList>
    </citation>
    <scope>NUCLEOTIDE SEQUENCE [LARGE SCALE GENOMIC DNA]</scope>
    <source>
        <strain evidence="2">MIMtkB3</strain>
    </source>
</reference>
<evidence type="ECO:0000313" key="3">
    <source>
        <dbReference type="Proteomes" id="UP000501891"/>
    </source>
</evidence>
<feature type="compositionally biased region" description="Low complexity" evidence="1">
    <location>
        <begin position="76"/>
        <end position="87"/>
    </location>
</feature>
<dbReference type="EMBL" id="CP051775">
    <property type="protein sequence ID" value="QJE73969.1"/>
    <property type="molecule type" value="Genomic_DNA"/>
</dbReference>
<sequence length="87" mass="8979">MDAAEFGRLVRQHRVANRLTQEEVALLIGSGPRFIVDLEAGKPTAHLGKALAAAEAVGLRLLPEATGPAPVPPDDPGGYDLPSTGNG</sequence>
<proteinExistence type="predicted"/>
<dbReference type="GO" id="GO:0003677">
    <property type="term" value="F:DNA binding"/>
    <property type="evidence" value="ECO:0007669"/>
    <property type="project" value="InterPro"/>
</dbReference>
<evidence type="ECO:0000256" key="1">
    <source>
        <dbReference type="SAM" id="MobiDB-lite"/>
    </source>
</evidence>
<organism evidence="2 3">
    <name type="scientific">Aerophototrophica crusticola</name>
    <dbReference type="NCBI Taxonomy" id="1709002"/>
    <lineage>
        <taxon>Bacteria</taxon>
        <taxon>Pseudomonadati</taxon>
        <taxon>Pseudomonadota</taxon>
        <taxon>Alphaproteobacteria</taxon>
        <taxon>Rhodospirillales</taxon>
        <taxon>Rhodospirillaceae</taxon>
        <taxon>Aerophototrophica</taxon>
    </lineage>
</organism>
<dbReference type="InterPro" id="IPR001387">
    <property type="entry name" value="Cro/C1-type_HTH"/>
</dbReference>
<dbReference type="SUPFAM" id="SSF47413">
    <property type="entry name" value="lambda repressor-like DNA-binding domains"/>
    <property type="match status" value="1"/>
</dbReference>
<dbReference type="InterPro" id="IPR010982">
    <property type="entry name" value="Lambda_DNA-bd_dom_sf"/>
</dbReference>